<comment type="caution">
    <text evidence="1">The sequence shown here is derived from an EMBL/GenBank/DDBJ whole genome shotgun (WGS) entry which is preliminary data.</text>
</comment>
<organism evidence="1 2">
    <name type="scientific">Dysgonomonas termitidis</name>
    <dbReference type="NCBI Taxonomy" id="1516126"/>
    <lineage>
        <taxon>Bacteria</taxon>
        <taxon>Pseudomonadati</taxon>
        <taxon>Bacteroidota</taxon>
        <taxon>Bacteroidia</taxon>
        <taxon>Bacteroidales</taxon>
        <taxon>Dysgonomonadaceae</taxon>
        <taxon>Dysgonomonas</taxon>
    </lineage>
</organism>
<sequence>MEAIDYSKHIWEGWTVQAFVDELQPVFDMIMTGQSCHDKLETRDQVKK</sequence>
<protein>
    <submittedName>
        <fullName evidence="1">Uncharacterized protein</fullName>
    </submittedName>
</protein>
<proteinExistence type="predicted"/>
<accession>A0ABV9L085</accession>
<dbReference type="Proteomes" id="UP001596023">
    <property type="component" value="Unassembled WGS sequence"/>
</dbReference>
<dbReference type="EMBL" id="JBHSGN010000115">
    <property type="protein sequence ID" value="MFC4675710.1"/>
    <property type="molecule type" value="Genomic_DNA"/>
</dbReference>
<gene>
    <name evidence="1" type="ORF">ACFO6W_18640</name>
</gene>
<evidence type="ECO:0000313" key="2">
    <source>
        <dbReference type="Proteomes" id="UP001596023"/>
    </source>
</evidence>
<dbReference type="RefSeq" id="WP_379999190.1">
    <property type="nucleotide sequence ID" value="NZ_JBHSGN010000115.1"/>
</dbReference>
<name>A0ABV9L085_9BACT</name>
<evidence type="ECO:0000313" key="1">
    <source>
        <dbReference type="EMBL" id="MFC4675710.1"/>
    </source>
</evidence>
<reference evidence="2" key="1">
    <citation type="journal article" date="2019" name="Int. J. Syst. Evol. Microbiol.">
        <title>The Global Catalogue of Microorganisms (GCM) 10K type strain sequencing project: providing services to taxonomists for standard genome sequencing and annotation.</title>
        <authorList>
            <consortium name="The Broad Institute Genomics Platform"/>
            <consortium name="The Broad Institute Genome Sequencing Center for Infectious Disease"/>
            <person name="Wu L."/>
            <person name="Ma J."/>
        </authorList>
    </citation>
    <scope>NUCLEOTIDE SEQUENCE [LARGE SCALE GENOMIC DNA]</scope>
    <source>
        <strain evidence="2">CCUG 66188</strain>
    </source>
</reference>
<keyword evidence="2" id="KW-1185">Reference proteome</keyword>